<accession>A0A4Y2QQJ5</accession>
<evidence type="ECO:0000313" key="2">
    <source>
        <dbReference type="EMBL" id="GBN65538.1"/>
    </source>
</evidence>
<organism evidence="2 3">
    <name type="scientific">Araneus ventricosus</name>
    <name type="common">Orbweaver spider</name>
    <name type="synonym">Epeira ventricosa</name>
    <dbReference type="NCBI Taxonomy" id="182803"/>
    <lineage>
        <taxon>Eukaryota</taxon>
        <taxon>Metazoa</taxon>
        <taxon>Ecdysozoa</taxon>
        <taxon>Arthropoda</taxon>
        <taxon>Chelicerata</taxon>
        <taxon>Arachnida</taxon>
        <taxon>Araneae</taxon>
        <taxon>Araneomorphae</taxon>
        <taxon>Entelegynae</taxon>
        <taxon>Araneoidea</taxon>
        <taxon>Araneidae</taxon>
        <taxon>Araneus</taxon>
    </lineage>
</organism>
<evidence type="ECO:0000256" key="1">
    <source>
        <dbReference type="SAM" id="MobiDB-lite"/>
    </source>
</evidence>
<dbReference type="Proteomes" id="UP000499080">
    <property type="component" value="Unassembled WGS sequence"/>
</dbReference>
<evidence type="ECO:0000313" key="3">
    <source>
        <dbReference type="Proteomes" id="UP000499080"/>
    </source>
</evidence>
<feature type="compositionally biased region" description="Basic and acidic residues" evidence="1">
    <location>
        <begin position="1"/>
        <end position="13"/>
    </location>
</feature>
<feature type="compositionally biased region" description="Basic and acidic residues" evidence="1">
    <location>
        <begin position="27"/>
        <end position="41"/>
    </location>
</feature>
<comment type="caution">
    <text evidence="2">The sequence shown here is derived from an EMBL/GenBank/DDBJ whole genome shotgun (WGS) entry which is preliminary data.</text>
</comment>
<protein>
    <submittedName>
        <fullName evidence="2">Uncharacterized protein</fullName>
    </submittedName>
</protein>
<sequence length="74" mass="8615">MKKERKRKEEGTDRRRRGVRVLGEHYPMSDEQSKDEGERPGRSGLLNICAQAHPSNGEAQRRKSTLNQQHIYIL</sequence>
<proteinExistence type="predicted"/>
<keyword evidence="3" id="KW-1185">Reference proteome</keyword>
<dbReference type="EMBL" id="BGPR01139961">
    <property type="protein sequence ID" value="GBN65538.1"/>
    <property type="molecule type" value="Genomic_DNA"/>
</dbReference>
<reference evidence="2 3" key="1">
    <citation type="journal article" date="2019" name="Sci. Rep.">
        <title>Orb-weaving spider Araneus ventricosus genome elucidates the spidroin gene catalogue.</title>
        <authorList>
            <person name="Kono N."/>
            <person name="Nakamura H."/>
            <person name="Ohtoshi R."/>
            <person name="Moran D.A.P."/>
            <person name="Shinohara A."/>
            <person name="Yoshida Y."/>
            <person name="Fujiwara M."/>
            <person name="Mori M."/>
            <person name="Tomita M."/>
            <person name="Arakawa K."/>
        </authorList>
    </citation>
    <scope>NUCLEOTIDE SEQUENCE [LARGE SCALE GENOMIC DNA]</scope>
</reference>
<feature type="compositionally biased region" description="Polar residues" evidence="1">
    <location>
        <begin position="65"/>
        <end position="74"/>
    </location>
</feature>
<name>A0A4Y2QQJ5_ARAVE</name>
<dbReference type="AlphaFoldDB" id="A0A4Y2QQJ5"/>
<feature type="region of interest" description="Disordered" evidence="1">
    <location>
        <begin position="1"/>
        <end position="74"/>
    </location>
</feature>
<gene>
    <name evidence="2" type="ORF">AVEN_194097_1</name>
</gene>